<evidence type="ECO:0000256" key="1">
    <source>
        <dbReference type="SAM" id="Phobius"/>
    </source>
</evidence>
<keyword evidence="1" id="KW-0812">Transmembrane</keyword>
<feature type="transmembrane region" description="Helical" evidence="1">
    <location>
        <begin position="48"/>
        <end position="66"/>
    </location>
</feature>
<keyword evidence="3" id="KW-1185">Reference proteome</keyword>
<dbReference type="AlphaFoldDB" id="A0A4Y9RU77"/>
<dbReference type="OrthoDB" id="9961101at2"/>
<dbReference type="RefSeq" id="WP_135195130.1">
    <property type="nucleotide sequence ID" value="NZ_SPVH01000006.1"/>
</dbReference>
<name>A0A4Y9RU77_9CAUL</name>
<evidence type="ECO:0000313" key="2">
    <source>
        <dbReference type="EMBL" id="TFW12654.1"/>
    </source>
</evidence>
<dbReference type="EMBL" id="SPVH01000006">
    <property type="protein sequence ID" value="TFW12654.1"/>
    <property type="molecule type" value="Genomic_DNA"/>
</dbReference>
<evidence type="ECO:0000313" key="3">
    <source>
        <dbReference type="Proteomes" id="UP000298216"/>
    </source>
</evidence>
<sequence>MKLPRWIGAGVTILLVAMPAYSFWERWTTFRSKQPEVSAWAFAGEEGLAWGIALAIGAGLMLAFALNQNFDRMTKPHLAKMLPFLVAGLGLAVAATALLIWVGSAWAPLSVAAAIGLAVYAAKAAGLEPKQTPDNLPRVEG</sequence>
<gene>
    <name evidence="2" type="ORF">EGY25_11720</name>
</gene>
<feature type="transmembrane region" description="Helical" evidence="1">
    <location>
        <begin position="78"/>
        <end position="99"/>
    </location>
</feature>
<protein>
    <submittedName>
        <fullName evidence="2">Uncharacterized protein</fullName>
    </submittedName>
</protein>
<proteinExistence type="predicted"/>
<accession>A0A4Y9RU77</accession>
<feature type="transmembrane region" description="Helical" evidence="1">
    <location>
        <begin position="105"/>
        <end position="122"/>
    </location>
</feature>
<organism evidence="2 3">
    <name type="scientific">Brevundimonas intermedia</name>
    <dbReference type="NCBI Taxonomy" id="74315"/>
    <lineage>
        <taxon>Bacteria</taxon>
        <taxon>Pseudomonadati</taxon>
        <taxon>Pseudomonadota</taxon>
        <taxon>Alphaproteobacteria</taxon>
        <taxon>Caulobacterales</taxon>
        <taxon>Caulobacteraceae</taxon>
        <taxon>Brevundimonas</taxon>
    </lineage>
</organism>
<keyword evidence="1" id="KW-0472">Membrane</keyword>
<dbReference type="Proteomes" id="UP000298216">
    <property type="component" value="Unassembled WGS sequence"/>
</dbReference>
<keyword evidence="1" id="KW-1133">Transmembrane helix</keyword>
<reference evidence="2 3" key="1">
    <citation type="submission" date="2019-03" db="EMBL/GenBank/DDBJ databases">
        <title>Draft genome of Brevundimonas sp. a heavy metal resistant soil bacteria.</title>
        <authorList>
            <person name="Soto J."/>
        </authorList>
    </citation>
    <scope>NUCLEOTIDE SEQUENCE [LARGE SCALE GENOMIC DNA]</scope>
    <source>
        <strain evidence="2 3">B-10</strain>
    </source>
</reference>
<comment type="caution">
    <text evidence="2">The sequence shown here is derived from an EMBL/GenBank/DDBJ whole genome shotgun (WGS) entry which is preliminary data.</text>
</comment>